<accession>A0A1A8UNA1</accession>
<proteinExistence type="predicted"/>
<organism evidence="1">
    <name type="scientific">Nothobranchius furzeri</name>
    <name type="common">Turquoise killifish</name>
    <dbReference type="NCBI Taxonomy" id="105023"/>
    <lineage>
        <taxon>Eukaryota</taxon>
        <taxon>Metazoa</taxon>
        <taxon>Chordata</taxon>
        <taxon>Craniata</taxon>
        <taxon>Vertebrata</taxon>
        <taxon>Euteleostomi</taxon>
        <taxon>Actinopterygii</taxon>
        <taxon>Neopterygii</taxon>
        <taxon>Teleostei</taxon>
        <taxon>Neoteleostei</taxon>
        <taxon>Acanthomorphata</taxon>
        <taxon>Ovalentaria</taxon>
        <taxon>Atherinomorphae</taxon>
        <taxon>Cyprinodontiformes</taxon>
        <taxon>Nothobranchiidae</taxon>
        <taxon>Nothobranchius</taxon>
    </lineage>
</organism>
<evidence type="ECO:0000313" key="1">
    <source>
        <dbReference type="EMBL" id="SBS49076.1"/>
    </source>
</evidence>
<reference evidence="1" key="1">
    <citation type="submission" date="2016-05" db="EMBL/GenBank/DDBJ databases">
        <authorList>
            <person name="Lavstsen T."/>
            <person name="Jespersen J.S."/>
        </authorList>
    </citation>
    <scope>NUCLEOTIDE SEQUENCE</scope>
    <source>
        <tissue evidence="1">Brain</tissue>
    </source>
</reference>
<name>A0A1A8UNA1_NOTFU</name>
<dbReference type="EMBL" id="HAEJ01008619">
    <property type="protein sequence ID" value="SBS49076.1"/>
    <property type="molecule type" value="Transcribed_RNA"/>
</dbReference>
<reference evidence="1" key="2">
    <citation type="submission" date="2016-06" db="EMBL/GenBank/DDBJ databases">
        <title>The genome of a short-lived fish provides insights into sex chromosome evolution and the genetic control of aging.</title>
        <authorList>
            <person name="Reichwald K."/>
            <person name="Felder M."/>
            <person name="Petzold A."/>
            <person name="Koch P."/>
            <person name="Groth M."/>
            <person name="Platzer M."/>
        </authorList>
    </citation>
    <scope>NUCLEOTIDE SEQUENCE</scope>
    <source>
        <tissue evidence="1">Brain</tissue>
    </source>
</reference>
<dbReference type="AlphaFoldDB" id="A0A1A8UNA1"/>
<feature type="non-terminal residue" evidence="1">
    <location>
        <position position="38"/>
    </location>
</feature>
<gene>
    <name evidence="1" type="primary">SI:DKEYP-51F11.3</name>
</gene>
<protein>
    <submittedName>
        <fullName evidence="1">Si:dkeyp-51f11.3</fullName>
    </submittedName>
</protein>
<sequence length="38" mass="4530">MEEDSEESSDDVQREDKPIVLWERCIQQSIFVDLSEDE</sequence>